<evidence type="ECO:0000256" key="1">
    <source>
        <dbReference type="SAM" id="MobiDB-lite"/>
    </source>
</evidence>
<keyword evidence="4" id="KW-1185">Reference proteome</keyword>
<evidence type="ECO:0000313" key="3">
    <source>
        <dbReference type="EMBL" id="WPH01587.1"/>
    </source>
</evidence>
<organism evidence="3 4">
    <name type="scientific">Acrodontium crateriforme</name>
    <dbReference type="NCBI Taxonomy" id="150365"/>
    <lineage>
        <taxon>Eukaryota</taxon>
        <taxon>Fungi</taxon>
        <taxon>Dikarya</taxon>
        <taxon>Ascomycota</taxon>
        <taxon>Pezizomycotina</taxon>
        <taxon>Dothideomycetes</taxon>
        <taxon>Dothideomycetidae</taxon>
        <taxon>Mycosphaerellales</taxon>
        <taxon>Teratosphaeriaceae</taxon>
        <taxon>Acrodontium</taxon>
    </lineage>
</organism>
<reference evidence="3 4" key="1">
    <citation type="submission" date="2023-11" db="EMBL/GenBank/DDBJ databases">
        <title>An acidophilic fungus is an integral part of prey digestion in a carnivorous sundew plant.</title>
        <authorList>
            <person name="Tsai I.J."/>
        </authorList>
    </citation>
    <scope>NUCLEOTIDE SEQUENCE [LARGE SCALE GENOMIC DNA]</scope>
    <source>
        <strain evidence="3">169a</strain>
    </source>
</reference>
<dbReference type="GO" id="GO:0019867">
    <property type="term" value="C:outer membrane"/>
    <property type="evidence" value="ECO:0007669"/>
    <property type="project" value="InterPro"/>
</dbReference>
<feature type="compositionally biased region" description="Low complexity" evidence="1">
    <location>
        <begin position="228"/>
        <end position="240"/>
    </location>
</feature>
<feature type="compositionally biased region" description="Basic and acidic residues" evidence="1">
    <location>
        <begin position="248"/>
        <end position="282"/>
    </location>
</feature>
<feature type="region of interest" description="Disordered" evidence="1">
    <location>
        <begin position="352"/>
        <end position="379"/>
    </location>
</feature>
<sequence>MAEAFVELGAEAVTHLTNNHFETAYDKVRDRFSGSNSRQQQQQQPSDYANRSTTSTSAQSRRRQKNQLPSPERDQFVQTTRSVRRNDSLERESETSERVLRAYENEPDDPRRKVESVLSVRTNRDRDRRDSANKMSTYLQPDRDGYAASQRPRSQPPRSRYDDDGDSDYDDREGRRYKSNGRGYDDRDDGYDREIIETERYRGVSSQALVPARPYDARKTDSYTSRDPYGPAGAGAVAPYRRSQGDLTETRSRRGRHDRDDYDSRYDSRSRSRSREGRLERDGDRVKNDLEKYFDTSTQGLGVGIAGAVVGGLAGRQFGNEHKRRDIIIGALVGGLGANAAEAKYRDWKEEKKEKLERREERWEDKWDGRDQRARSSIR</sequence>
<feature type="domain" description="Glycine zipper 2TM" evidence="2">
    <location>
        <begin position="304"/>
        <end position="341"/>
    </location>
</feature>
<evidence type="ECO:0000259" key="2">
    <source>
        <dbReference type="Pfam" id="PF05433"/>
    </source>
</evidence>
<name>A0AAQ3M4B4_9PEZI</name>
<feature type="compositionally biased region" description="Basic and acidic residues" evidence="1">
    <location>
        <begin position="122"/>
        <end position="132"/>
    </location>
</feature>
<dbReference type="AlphaFoldDB" id="A0AAQ3M4B4"/>
<dbReference type="InterPro" id="IPR008816">
    <property type="entry name" value="Gly_zipper_2TM_dom"/>
</dbReference>
<feature type="region of interest" description="Disordered" evidence="1">
    <location>
        <begin position="207"/>
        <end position="282"/>
    </location>
</feature>
<protein>
    <submittedName>
        <fullName evidence="3">Pre-mRNA-splicing factor 38B-like protein</fullName>
    </submittedName>
</protein>
<feature type="region of interest" description="Disordered" evidence="1">
    <location>
        <begin position="31"/>
        <end position="191"/>
    </location>
</feature>
<feature type="compositionally biased region" description="Basic and acidic residues" evidence="1">
    <location>
        <begin position="84"/>
        <end position="115"/>
    </location>
</feature>
<feature type="compositionally biased region" description="Low complexity" evidence="1">
    <location>
        <begin position="149"/>
        <end position="158"/>
    </location>
</feature>
<evidence type="ECO:0000313" key="4">
    <source>
        <dbReference type="Proteomes" id="UP001303373"/>
    </source>
</evidence>
<dbReference type="Proteomes" id="UP001303373">
    <property type="component" value="Chromosome 6"/>
</dbReference>
<dbReference type="Pfam" id="PF05433">
    <property type="entry name" value="Rick_17kDa_Anti"/>
    <property type="match status" value="1"/>
</dbReference>
<accession>A0AAQ3M4B4</accession>
<dbReference type="EMBL" id="CP138585">
    <property type="protein sequence ID" value="WPH01587.1"/>
    <property type="molecule type" value="Genomic_DNA"/>
</dbReference>
<gene>
    <name evidence="3" type="ORF">R9X50_00443500</name>
</gene>
<proteinExistence type="predicted"/>